<feature type="domain" description="Homeodomain phBC6A51-type" evidence="1">
    <location>
        <begin position="5"/>
        <end position="116"/>
    </location>
</feature>
<proteinExistence type="predicted"/>
<dbReference type="InterPro" id="IPR024978">
    <property type="entry name" value="Homeodomain_phBC6A51-type"/>
</dbReference>
<gene>
    <name evidence="2" type="ORF">BSA145_12335</name>
</gene>
<reference evidence="2 3" key="1">
    <citation type="submission" date="2016-05" db="EMBL/GenBank/DDBJ databases">
        <title>Complete Genome and Methylome Analysis of Psychrotrophic Bacterial Isolates from Antarctic Lake Untersee.</title>
        <authorList>
            <person name="Fomenkov A."/>
            <person name="Akimov V.N."/>
            <person name="Vasilyeva L.V."/>
            <person name="Andersen D."/>
            <person name="Vincze T."/>
            <person name="Roberts R.J."/>
        </authorList>
    </citation>
    <scope>NUCLEOTIDE SEQUENCE [LARGE SCALE GENOMIC DNA]</scope>
    <source>
        <strain evidence="2 3">U14-5</strain>
    </source>
</reference>
<name>A0A1L6ZJ56_BACIA</name>
<dbReference type="Gene3D" id="1.10.10.60">
    <property type="entry name" value="Homeodomain-like"/>
    <property type="match status" value="1"/>
</dbReference>
<dbReference type="SUPFAM" id="SSF46689">
    <property type="entry name" value="Homeodomain-like"/>
    <property type="match status" value="1"/>
</dbReference>
<sequence>MRKSKKVLKPEQYKAIALMVYKDVNGLTNEMIAKEVGVNPSTLYEWKKGEAFNNELLKQSEEVQRSFLADTYTQLRVIINSPNVKPANKLKAIELVLKNQGRLKEVQEVTQTTDEKSLQDILSELQAIK</sequence>
<evidence type="ECO:0000313" key="2">
    <source>
        <dbReference type="EMBL" id="APT46565.1"/>
    </source>
</evidence>
<dbReference type="EMBL" id="CP015607">
    <property type="protein sequence ID" value="APT46565.1"/>
    <property type="molecule type" value="Genomic_DNA"/>
</dbReference>
<organism evidence="2 3">
    <name type="scientific">Bacillus safensis</name>
    <dbReference type="NCBI Taxonomy" id="561879"/>
    <lineage>
        <taxon>Bacteria</taxon>
        <taxon>Bacillati</taxon>
        <taxon>Bacillota</taxon>
        <taxon>Bacilli</taxon>
        <taxon>Bacillales</taxon>
        <taxon>Bacillaceae</taxon>
        <taxon>Bacillus</taxon>
    </lineage>
</organism>
<dbReference type="Pfam" id="PF13022">
    <property type="entry name" value="HTH_Tnp_1_2"/>
    <property type="match status" value="1"/>
</dbReference>
<dbReference type="InterPro" id="IPR009057">
    <property type="entry name" value="Homeodomain-like_sf"/>
</dbReference>
<dbReference type="AlphaFoldDB" id="A0A1L6ZJ56"/>
<evidence type="ECO:0000259" key="1">
    <source>
        <dbReference type="Pfam" id="PF13022"/>
    </source>
</evidence>
<accession>A0A1L6ZJ56</accession>
<dbReference type="RefSeq" id="WP_075622640.1">
    <property type="nucleotide sequence ID" value="NZ_CP015607.1"/>
</dbReference>
<dbReference type="Proteomes" id="UP000185426">
    <property type="component" value="Chromosome"/>
</dbReference>
<protein>
    <recommendedName>
        <fullName evidence="1">Homeodomain phBC6A51-type domain-containing protein</fullName>
    </recommendedName>
</protein>
<evidence type="ECO:0000313" key="3">
    <source>
        <dbReference type="Proteomes" id="UP000185426"/>
    </source>
</evidence>